<comment type="caution">
    <text evidence="1">The sequence shown here is derived from an EMBL/GenBank/DDBJ whole genome shotgun (WGS) entry which is preliminary data.</text>
</comment>
<dbReference type="AlphaFoldDB" id="A0A0F8W124"/>
<proteinExistence type="predicted"/>
<feature type="non-terminal residue" evidence="1">
    <location>
        <position position="66"/>
    </location>
</feature>
<organism evidence="1">
    <name type="scientific">marine sediment metagenome</name>
    <dbReference type="NCBI Taxonomy" id="412755"/>
    <lineage>
        <taxon>unclassified sequences</taxon>
        <taxon>metagenomes</taxon>
        <taxon>ecological metagenomes</taxon>
    </lineage>
</organism>
<evidence type="ECO:0000313" key="1">
    <source>
        <dbReference type="EMBL" id="KKK50377.1"/>
    </source>
</evidence>
<name>A0A0F8W124_9ZZZZ</name>
<sequence length="66" mass="7479">MTTKPPPLTTRQDMKVNVRAYNKYLHEKVGGMTDGQLLGNCHPADRSALAWQLHRTGRMGKEELTQ</sequence>
<accession>A0A0F8W124</accession>
<gene>
    <name evidence="1" type="ORF">LCGC14_3125610</name>
</gene>
<dbReference type="EMBL" id="LAZR01068053">
    <property type="protein sequence ID" value="KKK50377.1"/>
    <property type="molecule type" value="Genomic_DNA"/>
</dbReference>
<reference evidence="1" key="1">
    <citation type="journal article" date="2015" name="Nature">
        <title>Complex archaea that bridge the gap between prokaryotes and eukaryotes.</title>
        <authorList>
            <person name="Spang A."/>
            <person name="Saw J.H."/>
            <person name="Jorgensen S.L."/>
            <person name="Zaremba-Niedzwiedzka K."/>
            <person name="Martijn J."/>
            <person name="Lind A.E."/>
            <person name="van Eijk R."/>
            <person name="Schleper C."/>
            <person name="Guy L."/>
            <person name="Ettema T.J."/>
        </authorList>
    </citation>
    <scope>NUCLEOTIDE SEQUENCE</scope>
</reference>
<protein>
    <submittedName>
        <fullName evidence="1">Uncharacterized protein</fullName>
    </submittedName>
</protein>